<organism evidence="1">
    <name type="scientific">Rhizophora mucronata</name>
    <name type="common">Asiatic mangrove</name>
    <dbReference type="NCBI Taxonomy" id="61149"/>
    <lineage>
        <taxon>Eukaryota</taxon>
        <taxon>Viridiplantae</taxon>
        <taxon>Streptophyta</taxon>
        <taxon>Embryophyta</taxon>
        <taxon>Tracheophyta</taxon>
        <taxon>Spermatophyta</taxon>
        <taxon>Magnoliopsida</taxon>
        <taxon>eudicotyledons</taxon>
        <taxon>Gunneridae</taxon>
        <taxon>Pentapetalae</taxon>
        <taxon>rosids</taxon>
        <taxon>fabids</taxon>
        <taxon>Malpighiales</taxon>
        <taxon>Rhizophoraceae</taxon>
        <taxon>Rhizophora</taxon>
    </lineage>
</organism>
<accession>A0A2P2N1X2</accession>
<dbReference type="AlphaFoldDB" id="A0A2P2N1X2"/>
<protein>
    <submittedName>
        <fullName evidence="1">Uncharacterized protein</fullName>
    </submittedName>
</protein>
<proteinExistence type="predicted"/>
<evidence type="ECO:0000313" key="1">
    <source>
        <dbReference type="EMBL" id="MBX36482.1"/>
    </source>
</evidence>
<sequence length="41" mass="4856">MLIFRNPNCPSTCYIVSNMTQHEKTFTLWRFGSCKKKIAFI</sequence>
<name>A0A2P2N1X2_RHIMU</name>
<dbReference type="EMBL" id="GGEC01055998">
    <property type="protein sequence ID" value="MBX36482.1"/>
    <property type="molecule type" value="Transcribed_RNA"/>
</dbReference>
<reference evidence="1" key="1">
    <citation type="submission" date="2018-02" db="EMBL/GenBank/DDBJ databases">
        <title>Rhizophora mucronata_Transcriptome.</title>
        <authorList>
            <person name="Meera S.P."/>
            <person name="Sreeshan A."/>
            <person name="Augustine A."/>
        </authorList>
    </citation>
    <scope>NUCLEOTIDE SEQUENCE</scope>
    <source>
        <tissue evidence="1">Leaf</tissue>
    </source>
</reference>